<keyword evidence="5 8" id="KW-0812">Transmembrane</keyword>
<feature type="transmembrane region" description="Helical" evidence="8">
    <location>
        <begin position="167"/>
        <end position="190"/>
    </location>
</feature>
<proteinExistence type="inferred from homology"/>
<evidence type="ECO:0000256" key="2">
    <source>
        <dbReference type="ARBA" id="ARBA00010100"/>
    </source>
</evidence>
<dbReference type="PANTHER" id="PTHR30003:SF0">
    <property type="entry name" value="GLYCOLATE PERMEASE GLCA-RELATED"/>
    <property type="match status" value="1"/>
</dbReference>
<gene>
    <name evidence="9" type="ORF">LNKW23_31780</name>
</gene>
<dbReference type="RefSeq" id="WP_285672844.1">
    <property type="nucleotide sequence ID" value="NZ_BSYI01000027.1"/>
</dbReference>
<reference evidence="9 10" key="1">
    <citation type="submission" date="2023-04" db="EMBL/GenBank/DDBJ databases">
        <title>Marinoamorphus aggregata gen. nov., sp. Nov., isolate from tissue of brittle star Ophioplocus japonicus.</title>
        <authorList>
            <person name="Kawano K."/>
            <person name="Sawayama S."/>
            <person name="Nakagawa S."/>
        </authorList>
    </citation>
    <scope>NUCLEOTIDE SEQUENCE [LARGE SCALE GENOMIC DNA]</scope>
    <source>
        <strain evidence="9 10">NKW23</strain>
    </source>
</reference>
<feature type="transmembrane region" description="Helical" evidence="8">
    <location>
        <begin position="450"/>
        <end position="471"/>
    </location>
</feature>
<protein>
    <recommendedName>
        <fullName evidence="11">L-lactate permease</fullName>
    </recommendedName>
</protein>
<evidence type="ECO:0000256" key="6">
    <source>
        <dbReference type="ARBA" id="ARBA00022989"/>
    </source>
</evidence>
<evidence type="ECO:0000256" key="1">
    <source>
        <dbReference type="ARBA" id="ARBA00004651"/>
    </source>
</evidence>
<sequence>MILVWLCPIILFVGLLVSRRASPVAAAALATALSAVVAVVAAPVETGAAEAVAGLLAGFWIALPAVLVILAGLFFAESTGGGGVSSGPAPSHGALAGSCLLIGPFLETATGFGVGYVVALAGVVRLGVTGGRALALAAFSQFLVPWGALGVGTRISAEISGIPVEALALRCALLTTVAVAVILPLFWRVARGAGFAPSRRERIEWSATLGGLSALLVLASLAMPIEFAALAALGAVLLLRHLAAGREDRPDPRAALPYVALVLLLAATRFLPPLREALETLRFAPFAGLSALAPLMSPALLLLLIGAAVSWRRGGRGAVVSGLRAMLRRGWRAAAMTFLLVGMAWIMVRSGISAALMGQATGAVGAAAPALVPLAGAFGGYLTGSNTGAGALSMPLIAGLRIGPEVVPWVGAAAVFAGSALTAISPVRFAMGQALISASGEEAQAGFRLLLPYTLNAILLAVAAALLAAMLL</sequence>
<organism evidence="9 10">
    <name type="scientific">Paralimibaculum aggregatum</name>
    <dbReference type="NCBI Taxonomy" id="3036245"/>
    <lineage>
        <taxon>Bacteria</taxon>
        <taxon>Pseudomonadati</taxon>
        <taxon>Pseudomonadota</taxon>
        <taxon>Alphaproteobacteria</taxon>
        <taxon>Rhodobacterales</taxon>
        <taxon>Paracoccaceae</taxon>
        <taxon>Paralimibaculum</taxon>
    </lineage>
</organism>
<evidence type="ECO:0000256" key="7">
    <source>
        <dbReference type="ARBA" id="ARBA00023136"/>
    </source>
</evidence>
<feature type="transmembrane region" description="Helical" evidence="8">
    <location>
        <begin position="406"/>
        <end position="429"/>
    </location>
</feature>
<comment type="similarity">
    <text evidence="2">Belongs to the lactate permease family.</text>
</comment>
<accession>A0ABQ6LNQ7</accession>
<dbReference type="Proteomes" id="UP001239909">
    <property type="component" value="Unassembled WGS sequence"/>
</dbReference>
<feature type="transmembrane region" description="Helical" evidence="8">
    <location>
        <begin position="51"/>
        <end position="75"/>
    </location>
</feature>
<dbReference type="PANTHER" id="PTHR30003">
    <property type="entry name" value="L-LACTATE PERMEASE"/>
    <property type="match status" value="1"/>
</dbReference>
<keyword evidence="10" id="KW-1185">Reference proteome</keyword>
<comment type="subcellular location">
    <subcellularLocation>
        <location evidence="1">Cell membrane</location>
        <topology evidence="1">Multi-pass membrane protein</topology>
    </subcellularLocation>
</comment>
<evidence type="ECO:0000256" key="8">
    <source>
        <dbReference type="SAM" id="Phobius"/>
    </source>
</evidence>
<feature type="transmembrane region" description="Helical" evidence="8">
    <location>
        <begin position="95"/>
        <end position="121"/>
    </location>
</feature>
<comment type="caution">
    <text evidence="9">The sequence shown here is derived from an EMBL/GenBank/DDBJ whole genome shotgun (WGS) entry which is preliminary data.</text>
</comment>
<evidence type="ECO:0000313" key="9">
    <source>
        <dbReference type="EMBL" id="GMG83964.1"/>
    </source>
</evidence>
<keyword evidence="3" id="KW-0813">Transport</keyword>
<evidence type="ECO:0000256" key="3">
    <source>
        <dbReference type="ARBA" id="ARBA00022448"/>
    </source>
</evidence>
<evidence type="ECO:0008006" key="11">
    <source>
        <dbReference type="Google" id="ProtNLM"/>
    </source>
</evidence>
<feature type="transmembrane region" description="Helical" evidence="8">
    <location>
        <begin position="330"/>
        <end position="348"/>
    </location>
</feature>
<dbReference type="InterPro" id="IPR003804">
    <property type="entry name" value="Lactate_perm"/>
</dbReference>
<feature type="transmembrane region" description="Helical" evidence="8">
    <location>
        <begin position="133"/>
        <end position="155"/>
    </location>
</feature>
<feature type="transmembrane region" description="Helical" evidence="8">
    <location>
        <begin position="202"/>
        <end position="221"/>
    </location>
</feature>
<dbReference type="EMBL" id="BSYI01000027">
    <property type="protein sequence ID" value="GMG83964.1"/>
    <property type="molecule type" value="Genomic_DNA"/>
</dbReference>
<evidence type="ECO:0000313" key="10">
    <source>
        <dbReference type="Proteomes" id="UP001239909"/>
    </source>
</evidence>
<keyword evidence="6 8" id="KW-1133">Transmembrane helix</keyword>
<evidence type="ECO:0000256" key="5">
    <source>
        <dbReference type="ARBA" id="ARBA00022692"/>
    </source>
</evidence>
<feature type="transmembrane region" description="Helical" evidence="8">
    <location>
        <begin position="255"/>
        <end position="271"/>
    </location>
</feature>
<name>A0ABQ6LNQ7_9RHOB</name>
<feature type="transmembrane region" description="Helical" evidence="8">
    <location>
        <begin position="283"/>
        <end position="309"/>
    </location>
</feature>
<feature type="transmembrane region" description="Helical" evidence="8">
    <location>
        <begin position="28"/>
        <end position="44"/>
    </location>
</feature>
<evidence type="ECO:0000256" key="4">
    <source>
        <dbReference type="ARBA" id="ARBA00022475"/>
    </source>
</evidence>
<keyword evidence="4" id="KW-1003">Cell membrane</keyword>
<keyword evidence="7 8" id="KW-0472">Membrane</keyword>